<comment type="caution">
    <text evidence="2">The sequence shown here is derived from an EMBL/GenBank/DDBJ whole genome shotgun (WGS) entry which is preliminary data.</text>
</comment>
<dbReference type="OrthoDB" id="1453311at2"/>
<feature type="coiled-coil region" evidence="1">
    <location>
        <begin position="230"/>
        <end position="307"/>
    </location>
</feature>
<keyword evidence="1" id="KW-0175">Coiled coil</keyword>
<protein>
    <submittedName>
        <fullName evidence="2">Uncharacterized protein</fullName>
    </submittedName>
</protein>
<gene>
    <name evidence="2" type="ORF">DF196_06815</name>
</gene>
<accession>A0A2U2N953</accession>
<organism evidence="2 3">
    <name type="scientific">Bifidobacterium callitrichidarum</name>
    <dbReference type="NCBI Taxonomy" id="2052941"/>
    <lineage>
        <taxon>Bacteria</taxon>
        <taxon>Bacillati</taxon>
        <taxon>Actinomycetota</taxon>
        <taxon>Actinomycetes</taxon>
        <taxon>Bifidobacteriales</taxon>
        <taxon>Bifidobacteriaceae</taxon>
        <taxon>Bifidobacterium</taxon>
    </lineage>
</organism>
<dbReference type="AlphaFoldDB" id="A0A2U2N953"/>
<sequence length="307" mass="35735">MSEVVTRRQLKNQAQHSSKPIINHEDNVFSIIGMGHQEIKHSNYLAYLLNPHNNHGLRRGLLKKLYAFCLPGLKPSMDIKVYREKADIDLLIVDMGNKAVICIENKVFAKLSADQLDKYYDHLRAVYPTYRKAHVFLTPSGRKVEKKYTLRYKEWFPLSYTTMAQWMFDCAFTTKTLESKQPIIVPREDVPPLTAFMMRSWFQLLEQEQVCELPEMIVNATKSIVAFNDATAMTERIAELEAINSKLNRDLTDQRNYVVRLKNKGYGFQETELDKLRMKNTVLNARYEELRTAYTQLTEAIRTAAKN</sequence>
<reference evidence="2 3" key="1">
    <citation type="journal article" date="2018" name="Int. J. Syst. Evol. Microbiol.">
        <title>Bifidobacterium callitrichidarum sp. nov. from the faeces of the emperor tamarin (Saguinus imperator).</title>
        <authorList>
            <person name="Modesto M."/>
            <person name="Michelini S."/>
            <person name="Sansosti M.C."/>
            <person name="De Filippo C."/>
            <person name="Cavalieri D."/>
            <person name="Qvirist L."/>
            <person name="Andlid T."/>
            <person name="Spiezio C."/>
            <person name="Sandri C."/>
            <person name="Pascarelli S."/>
            <person name="Sgorbati B."/>
            <person name="Mattarelli P."/>
        </authorList>
    </citation>
    <scope>NUCLEOTIDE SEQUENCE [LARGE SCALE GENOMIC DNA]</scope>
    <source>
        <strain evidence="2 3">TRI 5</strain>
    </source>
</reference>
<evidence type="ECO:0000313" key="3">
    <source>
        <dbReference type="Proteomes" id="UP000245876"/>
    </source>
</evidence>
<evidence type="ECO:0000256" key="1">
    <source>
        <dbReference type="SAM" id="Coils"/>
    </source>
</evidence>
<dbReference type="InterPro" id="IPR029470">
    <property type="entry name" value="PDDEXK_4"/>
</dbReference>
<dbReference type="EMBL" id="QFFM01000012">
    <property type="protein sequence ID" value="PWG65638.1"/>
    <property type="molecule type" value="Genomic_DNA"/>
</dbReference>
<keyword evidence="3" id="KW-1185">Reference proteome</keyword>
<dbReference type="RefSeq" id="WP_109057107.1">
    <property type="nucleotide sequence ID" value="NZ_QFFM01000012.1"/>
</dbReference>
<evidence type="ECO:0000313" key="2">
    <source>
        <dbReference type="EMBL" id="PWG65638.1"/>
    </source>
</evidence>
<dbReference type="Pfam" id="PF14281">
    <property type="entry name" value="PDDEXK_4"/>
    <property type="match status" value="1"/>
</dbReference>
<name>A0A2U2N953_9BIFI</name>
<proteinExistence type="predicted"/>
<dbReference type="Proteomes" id="UP000245876">
    <property type="component" value="Unassembled WGS sequence"/>
</dbReference>